<evidence type="ECO:0000313" key="2">
    <source>
        <dbReference type="EMBL" id="CAA9355919.1"/>
    </source>
</evidence>
<dbReference type="EMBL" id="CADCUI010000051">
    <property type="protein sequence ID" value="CAA9355919.1"/>
    <property type="molecule type" value="Genomic_DNA"/>
</dbReference>
<reference evidence="2" key="1">
    <citation type="submission" date="2020-02" db="EMBL/GenBank/DDBJ databases">
        <authorList>
            <person name="Meier V. D."/>
        </authorList>
    </citation>
    <scope>NUCLEOTIDE SEQUENCE</scope>
    <source>
        <strain evidence="2">AVDCRST_MAG34</strain>
    </source>
</reference>
<dbReference type="Pfam" id="PF04961">
    <property type="entry name" value="FTCD_C"/>
    <property type="match status" value="1"/>
</dbReference>
<accession>A0A6J4MCZ1</accession>
<sequence length="214" mass="21838">MGDAQPRPAVGEETITGFLHRLASRSPTPGGGAVAALNAAQAAALVAMGARFSGAGEGDSAGLAAEIVDAADRLRSRALHLAADDEAAFVAVSAAYDLPHDDEAARQRRRSSIRDAVADAAGPPAEVVAVAGELVALAERLLPVVNPTLVCDLAAAADALQAAASTAALNVAENLRGLPADDPRRRLLDDVADVAQTMQRGAALRETVRRKVES</sequence>
<feature type="domain" description="Cyclodeaminase/cyclohydrolase" evidence="1">
    <location>
        <begin position="14"/>
        <end position="183"/>
    </location>
</feature>
<dbReference type="Gene3D" id="1.20.120.680">
    <property type="entry name" value="Formiminotetrahydrofolate cyclodeaminase monomer, up-and-down helical bundle"/>
    <property type="match status" value="1"/>
</dbReference>
<dbReference type="GO" id="GO:0003824">
    <property type="term" value="F:catalytic activity"/>
    <property type="evidence" value="ECO:0007669"/>
    <property type="project" value="InterPro"/>
</dbReference>
<gene>
    <name evidence="2" type="ORF">AVDCRST_MAG34-2086</name>
</gene>
<dbReference type="InterPro" id="IPR007044">
    <property type="entry name" value="Cyclodeamin/CycHdrlase"/>
</dbReference>
<protein>
    <recommendedName>
        <fullName evidence="1">Cyclodeaminase/cyclohydrolase domain-containing protein</fullName>
    </recommendedName>
</protein>
<proteinExistence type="predicted"/>
<dbReference type="AlphaFoldDB" id="A0A6J4MCZ1"/>
<dbReference type="SUPFAM" id="SSF101262">
    <property type="entry name" value="Methenyltetrahydrofolate cyclohydrolase-like"/>
    <property type="match status" value="1"/>
</dbReference>
<name>A0A6J4MCZ1_9ACTN</name>
<dbReference type="InterPro" id="IPR036178">
    <property type="entry name" value="Formintransfe-cycloase-like_sf"/>
</dbReference>
<evidence type="ECO:0000259" key="1">
    <source>
        <dbReference type="Pfam" id="PF04961"/>
    </source>
</evidence>
<organism evidence="2">
    <name type="scientific">uncultured Nocardioidaceae bacterium</name>
    <dbReference type="NCBI Taxonomy" id="253824"/>
    <lineage>
        <taxon>Bacteria</taxon>
        <taxon>Bacillati</taxon>
        <taxon>Actinomycetota</taxon>
        <taxon>Actinomycetes</taxon>
        <taxon>Propionibacteriales</taxon>
        <taxon>Nocardioidaceae</taxon>
        <taxon>environmental samples</taxon>
    </lineage>
</organism>